<feature type="region of interest" description="Disordered" evidence="1">
    <location>
        <begin position="290"/>
        <end position="371"/>
    </location>
</feature>
<gene>
    <name evidence="3" type="ORF">OS493_015753</name>
</gene>
<sequence>MSLHPSMYKVRNIAKRIKVQYEQFVNSEMTERNAKHNFIDYCQSMAGYGCHFYKLKECMGTISPKGGVVRCYFGVSPRKIIIMDEKTKAVVGTWQSKELKRWRSLADDTRLRVEFINKTFEFLLENKGVFKEVNDALLLCTKIELQILAGQDFSPWSKYAEETETWGAQALAAVAHKPALYADKYESDSGVVSRLRAISLASSVPDQYAAKIKRQLSISAKLSSSAPYQQGALQQKGDRGNIMALQTGVEAALPAAATSAISTGSPGNISVGSHTSEDLLLGSLQSTLGPSKCSWEPGSLTMTDQRRPSRGSETSVDESNSPTERHLLDPSGSSSSRRRKYTTESNTSSLGSDSPSSGQTTPTHKGPFCSTLRDDDDFESLRAILVKSSEEGCVKRVRRGVSRVVRCVKSSEEGCVKSSEEGCVKSSEEGCVKSSEEGCVKSSEEGCVKSSEEGCVKSSEEGCVKSSEEGCVKSSEEGCVKSSEEGCVKSSEEGCVKSSEEGCVKSSEEGCVKSSEEGCVKSSWEECG</sequence>
<feature type="compositionally biased region" description="Low complexity" evidence="1">
    <location>
        <begin position="345"/>
        <end position="357"/>
    </location>
</feature>
<dbReference type="Proteomes" id="UP001163046">
    <property type="component" value="Unassembled WGS sequence"/>
</dbReference>
<evidence type="ECO:0000259" key="2">
    <source>
        <dbReference type="PROSITE" id="PS50057"/>
    </source>
</evidence>
<name>A0A9W9YPK9_9CNID</name>
<dbReference type="PROSITE" id="PS50057">
    <property type="entry name" value="FERM_3"/>
    <property type="match status" value="1"/>
</dbReference>
<protein>
    <recommendedName>
        <fullName evidence="2">FERM domain-containing protein</fullName>
    </recommendedName>
</protein>
<proteinExistence type="predicted"/>
<dbReference type="InterPro" id="IPR011993">
    <property type="entry name" value="PH-like_dom_sf"/>
</dbReference>
<dbReference type="InterPro" id="IPR000299">
    <property type="entry name" value="FERM_domain"/>
</dbReference>
<feature type="compositionally biased region" description="Polar residues" evidence="1">
    <location>
        <begin position="311"/>
        <end position="322"/>
    </location>
</feature>
<keyword evidence="4" id="KW-1185">Reference proteome</keyword>
<reference evidence="3" key="1">
    <citation type="submission" date="2023-01" db="EMBL/GenBank/DDBJ databases">
        <title>Genome assembly of the deep-sea coral Lophelia pertusa.</title>
        <authorList>
            <person name="Herrera S."/>
            <person name="Cordes E."/>
        </authorList>
    </citation>
    <scope>NUCLEOTIDE SEQUENCE</scope>
    <source>
        <strain evidence="3">USNM1676648</strain>
        <tissue evidence="3">Polyp</tissue>
    </source>
</reference>
<organism evidence="3 4">
    <name type="scientific">Desmophyllum pertusum</name>
    <dbReference type="NCBI Taxonomy" id="174260"/>
    <lineage>
        <taxon>Eukaryota</taxon>
        <taxon>Metazoa</taxon>
        <taxon>Cnidaria</taxon>
        <taxon>Anthozoa</taxon>
        <taxon>Hexacorallia</taxon>
        <taxon>Scleractinia</taxon>
        <taxon>Caryophylliina</taxon>
        <taxon>Caryophylliidae</taxon>
        <taxon>Desmophyllum</taxon>
    </lineage>
</organism>
<evidence type="ECO:0000313" key="4">
    <source>
        <dbReference type="Proteomes" id="UP001163046"/>
    </source>
</evidence>
<dbReference type="Gene3D" id="2.30.29.30">
    <property type="entry name" value="Pleckstrin-homology domain (PH domain)/Phosphotyrosine-binding domain (PTB)"/>
    <property type="match status" value="1"/>
</dbReference>
<evidence type="ECO:0000256" key="1">
    <source>
        <dbReference type="SAM" id="MobiDB-lite"/>
    </source>
</evidence>
<feature type="domain" description="FERM" evidence="2">
    <location>
        <begin position="1"/>
        <end position="148"/>
    </location>
</feature>
<accession>A0A9W9YPK9</accession>
<comment type="caution">
    <text evidence="3">The sequence shown here is derived from an EMBL/GenBank/DDBJ whole genome shotgun (WGS) entry which is preliminary data.</text>
</comment>
<evidence type="ECO:0000313" key="3">
    <source>
        <dbReference type="EMBL" id="KAJ7360643.1"/>
    </source>
</evidence>
<dbReference type="AlphaFoldDB" id="A0A9W9YPK9"/>
<dbReference type="EMBL" id="MU827309">
    <property type="protein sequence ID" value="KAJ7360643.1"/>
    <property type="molecule type" value="Genomic_DNA"/>
</dbReference>